<evidence type="ECO:0000313" key="4">
    <source>
        <dbReference type="EMBL" id="MBF1658164.1"/>
    </source>
</evidence>
<dbReference type="Proteomes" id="UP000713964">
    <property type="component" value="Unassembled WGS sequence"/>
</dbReference>
<dbReference type="EMBL" id="CP023510">
    <property type="protein sequence ID" value="ATF63886.1"/>
    <property type="molecule type" value="Genomic_DNA"/>
</dbReference>
<dbReference type="PANTHER" id="PTHR33542">
    <property type="entry name" value="SIROHYDROCHLORIN FERROCHELATASE, CHLOROPLASTIC"/>
    <property type="match status" value="1"/>
</dbReference>
<sequence length="254" mass="26858">MFLSYNGNMTILNVIATSHGTDSVAGREAITLIREQIKFLLAQRNDGVEYRVHAAYVDVESPSVDDAAASLPNDEPCVIVPILLSTGFHTQVDLRRAARNSGIERISIGESLGPDARLAALTRARLEEAGWTPGDGPVVQGAAGSSRADGRADMSRAAELLAEELNTPVHHGFVAAIDPKFHEVVAEHQPKFAATYLLAEGFFSGKMRRDAESTGVPVKVAAPLVNAQGGASAAVVAECFIDRMDAAIAQLDAA</sequence>
<keyword evidence="2" id="KW-0456">Lyase</keyword>
<reference evidence="4" key="3">
    <citation type="submission" date="2020-04" db="EMBL/GenBank/DDBJ databases">
        <title>Deep metagenomics examines the oral microbiome during advanced dental caries in children, revealing novel taxa and co-occurrences with host molecules.</title>
        <authorList>
            <person name="Baker J.L."/>
            <person name="Morton J.T."/>
            <person name="Dinis M."/>
            <person name="Alvarez R."/>
            <person name="Tran N.C."/>
            <person name="Knight R."/>
            <person name="Edlund A."/>
        </authorList>
    </citation>
    <scope>NUCLEOTIDE SEQUENCE</scope>
    <source>
        <strain evidence="5">JCVI_29_bin.11</strain>
        <strain evidence="4">JCVI_39_bin.18</strain>
    </source>
</reference>
<reference evidence="6" key="1">
    <citation type="submission" date="2017-09" db="EMBL/GenBank/DDBJ databases">
        <title>FDA dAtabase for Regulatory Grade micrObial Sequences (FDA-ARGOS): Supporting development and validation of Infectious Disease Dx tests.</title>
        <authorList>
            <person name="Minogue T."/>
            <person name="Wolcott M."/>
            <person name="Wasieloski L."/>
            <person name="Aguilar W."/>
            <person name="Moore D."/>
            <person name="Tallon L."/>
            <person name="Sadzewicz L."/>
            <person name="Ott S."/>
            <person name="Zhao X."/>
            <person name="Nagaraj S."/>
            <person name="Vavikolanu K."/>
            <person name="Aluvathingal J."/>
            <person name="Nadendla S."/>
            <person name="Sichtig H."/>
        </authorList>
    </citation>
    <scope>NUCLEOTIDE SEQUENCE [LARGE SCALE GENOMIC DNA]</scope>
    <source>
        <strain evidence="6">FDAARGOS_369</strain>
    </source>
</reference>
<organism evidence="3 6">
    <name type="scientific">Rothia mucilaginosa</name>
    <dbReference type="NCBI Taxonomy" id="43675"/>
    <lineage>
        <taxon>Bacteria</taxon>
        <taxon>Bacillati</taxon>
        <taxon>Actinomycetota</taxon>
        <taxon>Actinomycetes</taxon>
        <taxon>Micrococcales</taxon>
        <taxon>Micrococcaceae</taxon>
        <taxon>Rothia</taxon>
    </lineage>
</organism>
<gene>
    <name evidence="3" type="ORF">CO690_09465</name>
    <name evidence="5" type="ORF">HXO58_09360</name>
    <name evidence="4" type="ORF">HXO61_09590</name>
</gene>
<dbReference type="Pfam" id="PF01903">
    <property type="entry name" value="CbiX"/>
    <property type="match status" value="1"/>
</dbReference>
<name>A0A291DH99_9MICC</name>
<evidence type="ECO:0000256" key="2">
    <source>
        <dbReference type="ARBA" id="ARBA00023239"/>
    </source>
</evidence>
<evidence type="ECO:0000313" key="3">
    <source>
        <dbReference type="EMBL" id="ATF63886.1"/>
    </source>
</evidence>
<evidence type="ECO:0000313" key="6">
    <source>
        <dbReference type="Proteomes" id="UP000218628"/>
    </source>
</evidence>
<dbReference type="InterPro" id="IPR002762">
    <property type="entry name" value="CbiX-like"/>
</dbReference>
<proteinExistence type="predicted"/>
<dbReference type="GO" id="GO:0046872">
    <property type="term" value="F:metal ion binding"/>
    <property type="evidence" value="ECO:0007669"/>
    <property type="project" value="UniProtKB-KW"/>
</dbReference>
<dbReference type="PANTHER" id="PTHR33542:SF3">
    <property type="entry name" value="SIROHYDROCHLORIN FERROCHELATASE, CHLOROPLASTIC"/>
    <property type="match status" value="1"/>
</dbReference>
<dbReference type="Proteomes" id="UP000218628">
    <property type="component" value="Chromosome"/>
</dbReference>
<evidence type="ECO:0000256" key="1">
    <source>
        <dbReference type="ARBA" id="ARBA00022723"/>
    </source>
</evidence>
<dbReference type="InterPro" id="IPR050963">
    <property type="entry name" value="Sirohydro_Cobaltochel/CbiX"/>
</dbReference>
<dbReference type="Proteomes" id="UP000770330">
    <property type="component" value="Unassembled WGS sequence"/>
</dbReference>
<keyword evidence="1" id="KW-0479">Metal-binding</keyword>
<protein>
    <submittedName>
        <fullName evidence="3">CMP-binding protein</fullName>
    </submittedName>
</protein>
<dbReference type="Gene3D" id="3.40.50.1400">
    <property type="match status" value="2"/>
</dbReference>
<dbReference type="SUPFAM" id="SSF53800">
    <property type="entry name" value="Chelatase"/>
    <property type="match status" value="1"/>
</dbReference>
<dbReference type="GO" id="GO:0016829">
    <property type="term" value="F:lyase activity"/>
    <property type="evidence" value="ECO:0007669"/>
    <property type="project" value="UniProtKB-KW"/>
</dbReference>
<evidence type="ECO:0000313" key="5">
    <source>
        <dbReference type="EMBL" id="MBF1660019.1"/>
    </source>
</evidence>
<accession>A0A291DH99</accession>
<dbReference type="EMBL" id="JABZXL010000038">
    <property type="protein sequence ID" value="MBF1660019.1"/>
    <property type="molecule type" value="Genomic_DNA"/>
</dbReference>
<dbReference type="EMBL" id="JABZXO010000038">
    <property type="protein sequence ID" value="MBF1658164.1"/>
    <property type="molecule type" value="Genomic_DNA"/>
</dbReference>
<dbReference type="AlphaFoldDB" id="A0A291DH99"/>
<reference evidence="3" key="2">
    <citation type="submission" date="2017-09" db="EMBL/GenBank/DDBJ databases">
        <title>FDA dAtabase for Regulatory Grade micrObial Sequences (FDA-ARGOS): Supporting development and validation of Infectious Disease Dx tests.</title>
        <authorList>
            <person name="Campos J."/>
            <person name="Goldberg B."/>
            <person name="Tallon L."/>
            <person name="Sadzewicz L."/>
            <person name="Ott S."/>
            <person name="Zhao X."/>
            <person name="Nagaraj S."/>
            <person name="Vavikolanu K."/>
            <person name="Aluvathingal J."/>
            <person name="Nadendla S."/>
            <person name="Geyer C."/>
            <person name="Nandy P."/>
            <person name="Hobson J."/>
            <person name="Sichtig H."/>
        </authorList>
    </citation>
    <scope>NUCLEOTIDE SEQUENCE</scope>
    <source>
        <strain evidence="3">FDAARGOS_369</strain>
    </source>
</reference>